<dbReference type="Pfam" id="PF00035">
    <property type="entry name" value="dsrm"/>
    <property type="match status" value="3"/>
</dbReference>
<dbReference type="Gene3D" id="3.30.160.20">
    <property type="match status" value="3"/>
</dbReference>
<evidence type="ECO:0000313" key="6">
    <source>
        <dbReference type="EMBL" id="CAA0818757.1"/>
    </source>
</evidence>
<keyword evidence="1" id="KW-0677">Repeat</keyword>
<dbReference type="PROSITE" id="PS50137">
    <property type="entry name" value="DS_RBD"/>
    <property type="match status" value="3"/>
</dbReference>
<dbReference type="OrthoDB" id="5988181at2759"/>
<sequence>MYKSRLQELCQRSSWELPEYKTVGDGPSHMPRFTGAVTVHGQIFETPRQCKSAKEAQNTAAQIAFEHFSTLPRPPPDAPVAPLPEQQPVAAVPQSLPLSSLLPSRPTPSHGTLSMYKNQLQQFAQKNNLSFPIYTTKAEGPPHARRFKSSVSVGEKSFVTTEFSSTLKEAEQEAAKVACQELSVDVTQQDGGFTKNLLQELAQKMGFLFPSYETVQSGFPHNPLFVSTVEVGGRTFRGADANNKKQAEMNAARAAYFALTESKQLIVYGGVDFVNDILIQFKFYCEKTQHIQAKRAKYTHGSLHVSDGTNAPPGSSEGNHRSDDSTLNPKPVYEQPVEEQPGLCSNTVVYPCTANLPKPESASILPFSDDRWVACKVEQDHERTEHV</sequence>
<dbReference type="EMBL" id="CACSLK010017620">
    <property type="protein sequence ID" value="CAA0818757.1"/>
    <property type="molecule type" value="Genomic_DNA"/>
</dbReference>
<organism evidence="6 7">
    <name type="scientific">Striga hermonthica</name>
    <name type="common">Purple witchweed</name>
    <name type="synonym">Buchnera hermonthica</name>
    <dbReference type="NCBI Taxonomy" id="68872"/>
    <lineage>
        <taxon>Eukaryota</taxon>
        <taxon>Viridiplantae</taxon>
        <taxon>Streptophyta</taxon>
        <taxon>Embryophyta</taxon>
        <taxon>Tracheophyta</taxon>
        <taxon>Spermatophyta</taxon>
        <taxon>Magnoliopsida</taxon>
        <taxon>eudicotyledons</taxon>
        <taxon>Gunneridae</taxon>
        <taxon>Pentapetalae</taxon>
        <taxon>asterids</taxon>
        <taxon>lamiids</taxon>
        <taxon>Lamiales</taxon>
        <taxon>Orobanchaceae</taxon>
        <taxon>Buchnereae</taxon>
        <taxon>Striga</taxon>
    </lineage>
</organism>
<name>A0A9N7MXN6_STRHE</name>
<evidence type="ECO:0000256" key="3">
    <source>
        <dbReference type="PROSITE-ProRule" id="PRU00266"/>
    </source>
</evidence>
<evidence type="ECO:0000256" key="1">
    <source>
        <dbReference type="ARBA" id="ARBA00022737"/>
    </source>
</evidence>
<feature type="domain" description="DRBM" evidence="5">
    <location>
        <begin position="115"/>
        <end position="184"/>
    </location>
</feature>
<dbReference type="PANTHER" id="PTHR46031:SF16">
    <property type="entry name" value="DOUBLE-STRANDED RNA-BINDING PROTEIN 4"/>
    <property type="match status" value="1"/>
</dbReference>
<accession>A0A9N7MXN6</accession>
<keyword evidence="2 3" id="KW-0694">RNA-binding</keyword>
<evidence type="ECO:0000256" key="4">
    <source>
        <dbReference type="SAM" id="MobiDB-lite"/>
    </source>
</evidence>
<evidence type="ECO:0000259" key="5">
    <source>
        <dbReference type="PROSITE" id="PS50137"/>
    </source>
</evidence>
<dbReference type="SUPFAM" id="SSF54768">
    <property type="entry name" value="dsRNA-binding domain-like"/>
    <property type="match status" value="3"/>
</dbReference>
<evidence type="ECO:0000313" key="7">
    <source>
        <dbReference type="Proteomes" id="UP001153555"/>
    </source>
</evidence>
<feature type="region of interest" description="Disordered" evidence="4">
    <location>
        <begin position="302"/>
        <end position="338"/>
    </location>
</feature>
<feature type="domain" description="DRBM" evidence="5">
    <location>
        <begin position="193"/>
        <end position="261"/>
    </location>
</feature>
<comment type="caution">
    <text evidence="6">The sequence shown here is derived from an EMBL/GenBank/DDBJ whole genome shotgun (WGS) entry which is preliminary data.</text>
</comment>
<keyword evidence="7" id="KW-1185">Reference proteome</keyword>
<dbReference type="GO" id="GO:0003723">
    <property type="term" value="F:RNA binding"/>
    <property type="evidence" value="ECO:0007669"/>
    <property type="project" value="UniProtKB-UniRule"/>
</dbReference>
<evidence type="ECO:0000256" key="2">
    <source>
        <dbReference type="ARBA" id="ARBA00022884"/>
    </source>
</evidence>
<dbReference type="Proteomes" id="UP001153555">
    <property type="component" value="Unassembled WGS sequence"/>
</dbReference>
<feature type="domain" description="DRBM" evidence="5">
    <location>
        <begin position="1"/>
        <end position="70"/>
    </location>
</feature>
<proteinExistence type="predicted"/>
<gene>
    <name evidence="6" type="ORF">SHERM_17648</name>
</gene>
<reference evidence="6" key="1">
    <citation type="submission" date="2019-12" db="EMBL/GenBank/DDBJ databases">
        <authorList>
            <person name="Scholes J."/>
        </authorList>
    </citation>
    <scope>NUCLEOTIDE SEQUENCE</scope>
</reference>
<feature type="compositionally biased region" description="Polar residues" evidence="4">
    <location>
        <begin position="307"/>
        <end position="317"/>
    </location>
</feature>
<dbReference type="AlphaFoldDB" id="A0A9N7MXN6"/>
<protein>
    <submittedName>
        <fullName evidence="6">Double-stranded RNA-binding protein 2</fullName>
    </submittedName>
</protein>
<dbReference type="SMART" id="SM00358">
    <property type="entry name" value="DSRM"/>
    <property type="match status" value="3"/>
</dbReference>
<dbReference type="InterPro" id="IPR014720">
    <property type="entry name" value="dsRBD_dom"/>
</dbReference>
<dbReference type="PANTHER" id="PTHR46031">
    <property type="match status" value="1"/>
</dbReference>